<dbReference type="Proteomes" id="UP000053097">
    <property type="component" value="Unassembled WGS sequence"/>
</dbReference>
<evidence type="ECO:0000313" key="1">
    <source>
        <dbReference type="EMBL" id="EZA53073.1"/>
    </source>
</evidence>
<name>A0A026WAR6_OOCBI</name>
<sequence>MVRECISDVPVGEQSASKGREARFICEACEEPQLCGGTLSSVIRGGDRLSAVVRFGSNMSYVRNLFARMGNPAYVRLVTRPTNGREIGSHTVLHTSR</sequence>
<reference evidence="1 2" key="1">
    <citation type="journal article" date="2014" name="Curr. Biol.">
        <title>The genome of the clonal raider ant Cerapachys biroi.</title>
        <authorList>
            <person name="Oxley P.R."/>
            <person name="Ji L."/>
            <person name="Fetter-Pruneda I."/>
            <person name="McKenzie S.K."/>
            <person name="Li C."/>
            <person name="Hu H."/>
            <person name="Zhang G."/>
            <person name="Kronauer D.J."/>
        </authorList>
    </citation>
    <scope>NUCLEOTIDE SEQUENCE [LARGE SCALE GENOMIC DNA]</scope>
</reference>
<dbReference type="AlphaFoldDB" id="A0A026WAR6"/>
<keyword evidence="2" id="KW-1185">Reference proteome</keyword>
<organism evidence="1 2">
    <name type="scientific">Ooceraea biroi</name>
    <name type="common">Clonal raider ant</name>
    <name type="synonym">Cerapachys biroi</name>
    <dbReference type="NCBI Taxonomy" id="2015173"/>
    <lineage>
        <taxon>Eukaryota</taxon>
        <taxon>Metazoa</taxon>
        <taxon>Ecdysozoa</taxon>
        <taxon>Arthropoda</taxon>
        <taxon>Hexapoda</taxon>
        <taxon>Insecta</taxon>
        <taxon>Pterygota</taxon>
        <taxon>Neoptera</taxon>
        <taxon>Endopterygota</taxon>
        <taxon>Hymenoptera</taxon>
        <taxon>Apocrita</taxon>
        <taxon>Aculeata</taxon>
        <taxon>Formicoidea</taxon>
        <taxon>Formicidae</taxon>
        <taxon>Dorylinae</taxon>
        <taxon>Ooceraea</taxon>
    </lineage>
</organism>
<evidence type="ECO:0000313" key="2">
    <source>
        <dbReference type="Proteomes" id="UP000053097"/>
    </source>
</evidence>
<protein>
    <submittedName>
        <fullName evidence="1">Uncharacterized protein</fullName>
    </submittedName>
</protein>
<dbReference type="EMBL" id="KK107295">
    <property type="protein sequence ID" value="EZA53073.1"/>
    <property type="molecule type" value="Genomic_DNA"/>
</dbReference>
<accession>A0A026WAR6</accession>
<proteinExistence type="predicted"/>
<gene>
    <name evidence="1" type="ORF">X777_07251</name>
</gene>